<keyword evidence="2" id="KW-1185">Reference proteome</keyword>
<comment type="caution">
    <text evidence="1">The sequence shown here is derived from an EMBL/GenBank/DDBJ whole genome shotgun (WGS) entry which is preliminary data.</text>
</comment>
<proteinExistence type="predicted"/>
<dbReference type="EMBL" id="BTGU01000060">
    <property type="protein sequence ID" value="GMN55984.1"/>
    <property type="molecule type" value="Genomic_DNA"/>
</dbReference>
<evidence type="ECO:0000313" key="2">
    <source>
        <dbReference type="Proteomes" id="UP001187192"/>
    </source>
</evidence>
<evidence type="ECO:0000313" key="1">
    <source>
        <dbReference type="EMBL" id="GMN55984.1"/>
    </source>
</evidence>
<protein>
    <submittedName>
        <fullName evidence="1">Uncharacterized protein</fullName>
    </submittedName>
</protein>
<organism evidence="1 2">
    <name type="scientific">Ficus carica</name>
    <name type="common">Common fig</name>
    <dbReference type="NCBI Taxonomy" id="3494"/>
    <lineage>
        <taxon>Eukaryota</taxon>
        <taxon>Viridiplantae</taxon>
        <taxon>Streptophyta</taxon>
        <taxon>Embryophyta</taxon>
        <taxon>Tracheophyta</taxon>
        <taxon>Spermatophyta</taxon>
        <taxon>Magnoliopsida</taxon>
        <taxon>eudicotyledons</taxon>
        <taxon>Gunneridae</taxon>
        <taxon>Pentapetalae</taxon>
        <taxon>rosids</taxon>
        <taxon>fabids</taxon>
        <taxon>Rosales</taxon>
        <taxon>Moraceae</taxon>
        <taxon>Ficeae</taxon>
        <taxon>Ficus</taxon>
    </lineage>
</organism>
<dbReference type="Proteomes" id="UP001187192">
    <property type="component" value="Unassembled WGS sequence"/>
</dbReference>
<accession>A0AA88AN70</accession>
<name>A0AA88AN70_FICCA</name>
<sequence>MVMSILNVYWYDITTGLIATTISITVMPPQMLVYFDADHFSNSRSPRSSWISSTLAVDGDLRSEEV</sequence>
<gene>
    <name evidence="1" type="ORF">TIFTF001_025109</name>
</gene>
<dbReference type="AlphaFoldDB" id="A0AA88AN70"/>
<reference evidence="1" key="1">
    <citation type="submission" date="2023-07" db="EMBL/GenBank/DDBJ databases">
        <title>draft genome sequence of fig (Ficus carica).</title>
        <authorList>
            <person name="Takahashi T."/>
            <person name="Nishimura K."/>
        </authorList>
    </citation>
    <scope>NUCLEOTIDE SEQUENCE</scope>
</reference>